<dbReference type="Pfam" id="PF12796">
    <property type="entry name" value="Ank_2"/>
    <property type="match status" value="3"/>
</dbReference>
<feature type="repeat" description="ANK" evidence="1">
    <location>
        <begin position="97"/>
        <end position="129"/>
    </location>
</feature>
<dbReference type="PANTHER" id="PTHR46224:SF6">
    <property type="entry name" value="ANKYRIN REPEAT FAMILY PROTEIN"/>
    <property type="match status" value="1"/>
</dbReference>
<protein>
    <recommendedName>
        <fullName evidence="4">Ankyrin repeat protein</fullName>
    </recommendedName>
</protein>
<dbReference type="InterPro" id="IPR051616">
    <property type="entry name" value="Cul2-RING_E3_ligase_SR"/>
</dbReference>
<proteinExistence type="predicted"/>
<evidence type="ECO:0008006" key="4">
    <source>
        <dbReference type="Google" id="ProtNLM"/>
    </source>
</evidence>
<dbReference type="PROSITE" id="PS50088">
    <property type="entry name" value="ANK_REPEAT"/>
    <property type="match status" value="5"/>
</dbReference>
<dbReference type="Proteomes" id="UP001177140">
    <property type="component" value="Unassembled WGS sequence"/>
</dbReference>
<feature type="repeat" description="ANK" evidence="1">
    <location>
        <begin position="130"/>
        <end position="162"/>
    </location>
</feature>
<feature type="repeat" description="ANK" evidence="1">
    <location>
        <begin position="242"/>
        <end position="274"/>
    </location>
</feature>
<dbReference type="PANTHER" id="PTHR46224">
    <property type="entry name" value="ANKYRIN REPEAT FAMILY PROTEIN"/>
    <property type="match status" value="1"/>
</dbReference>
<sequence length="274" mass="29506">MDGLEEDFRSLFGFQLDSRSPDLELFKAAYAGNLHDFKRLALNHAEKKGVGLGKAIGKLIDERGRGSLHFAAEGGRLNVCIYLLEKLKLDVDSKDNCGKTPLLNAIRGGHLDTVRYLLEKGANVDASDDLDFTPLQCAATMGDAKIIALLLSKGVHVNVATRIGTALQIAAYSDRRDVVKMLLDHGANVSWVILVVLNSCLSPNVVACQGMLRPLISAIFGKSWDCVELLLQAGADPNAVSCGNTPLVIAAKDEHADVITRLLEAGADPNYKNN</sequence>
<evidence type="ECO:0000313" key="2">
    <source>
        <dbReference type="EMBL" id="MCL7030983.1"/>
    </source>
</evidence>
<accession>A0AA41SAX4</accession>
<keyword evidence="1" id="KW-0040">ANK repeat</keyword>
<evidence type="ECO:0000313" key="3">
    <source>
        <dbReference type="Proteomes" id="UP001177140"/>
    </source>
</evidence>
<name>A0AA41SAX4_PAPNU</name>
<reference evidence="2" key="1">
    <citation type="submission" date="2022-03" db="EMBL/GenBank/DDBJ databases">
        <title>A functionally conserved STORR gene fusion in Papaver species that diverged 16.8 million years ago.</title>
        <authorList>
            <person name="Catania T."/>
        </authorList>
    </citation>
    <scope>NUCLEOTIDE SEQUENCE</scope>
    <source>
        <strain evidence="2">S-191538</strain>
    </source>
</reference>
<dbReference type="Gene3D" id="1.25.40.20">
    <property type="entry name" value="Ankyrin repeat-containing domain"/>
    <property type="match status" value="3"/>
</dbReference>
<gene>
    <name evidence="2" type="ORF">MKW94_016701</name>
</gene>
<feature type="repeat" description="ANK" evidence="1">
    <location>
        <begin position="63"/>
        <end position="96"/>
    </location>
</feature>
<evidence type="ECO:0000256" key="1">
    <source>
        <dbReference type="PROSITE-ProRule" id="PRU00023"/>
    </source>
</evidence>
<feature type="non-terminal residue" evidence="2">
    <location>
        <position position="274"/>
    </location>
</feature>
<dbReference type="SUPFAM" id="SSF48403">
    <property type="entry name" value="Ankyrin repeat"/>
    <property type="match status" value="1"/>
</dbReference>
<dbReference type="SMART" id="SM00248">
    <property type="entry name" value="ANK"/>
    <property type="match status" value="6"/>
</dbReference>
<dbReference type="PROSITE" id="PS50297">
    <property type="entry name" value="ANK_REP_REGION"/>
    <property type="match status" value="4"/>
</dbReference>
<dbReference type="AlphaFoldDB" id="A0AA41SAX4"/>
<dbReference type="PRINTS" id="PR01415">
    <property type="entry name" value="ANKYRIN"/>
</dbReference>
<organism evidence="2 3">
    <name type="scientific">Papaver nudicaule</name>
    <name type="common">Iceland poppy</name>
    <dbReference type="NCBI Taxonomy" id="74823"/>
    <lineage>
        <taxon>Eukaryota</taxon>
        <taxon>Viridiplantae</taxon>
        <taxon>Streptophyta</taxon>
        <taxon>Embryophyta</taxon>
        <taxon>Tracheophyta</taxon>
        <taxon>Spermatophyta</taxon>
        <taxon>Magnoliopsida</taxon>
        <taxon>Ranunculales</taxon>
        <taxon>Papaveraceae</taxon>
        <taxon>Papaveroideae</taxon>
        <taxon>Papaver</taxon>
    </lineage>
</organism>
<dbReference type="EMBL" id="JAJJMA010107537">
    <property type="protein sequence ID" value="MCL7030983.1"/>
    <property type="molecule type" value="Genomic_DNA"/>
</dbReference>
<dbReference type="InterPro" id="IPR036770">
    <property type="entry name" value="Ankyrin_rpt-contain_sf"/>
</dbReference>
<keyword evidence="3" id="KW-1185">Reference proteome</keyword>
<feature type="repeat" description="ANK" evidence="1">
    <location>
        <begin position="165"/>
        <end position="190"/>
    </location>
</feature>
<comment type="caution">
    <text evidence="2">The sequence shown here is derived from an EMBL/GenBank/DDBJ whole genome shotgun (WGS) entry which is preliminary data.</text>
</comment>
<dbReference type="InterPro" id="IPR002110">
    <property type="entry name" value="Ankyrin_rpt"/>
</dbReference>